<comment type="similarity">
    <text evidence="1">Belongs to the methyltransferase superfamily.</text>
</comment>
<reference evidence="6" key="3">
    <citation type="submission" date="2018-04" db="EMBL/GenBank/DDBJ databases">
        <authorList>
            <person name="Sheh A."/>
            <person name="Shen Z."/>
            <person name="Mannion A.J."/>
            <person name="Fox J.G."/>
        </authorList>
    </citation>
    <scope>NUCLEOTIDE SEQUENCE</scope>
    <source>
        <strain evidence="6">Missouri</strain>
    </source>
</reference>
<dbReference type="Proteomes" id="UP000029870">
    <property type="component" value="Unassembled WGS sequence"/>
</dbReference>
<sequence>MKQGDFTEVAKHYHNRPAYSVMLLDKLIKCVNDTNKPLDKLRVVEVGAGTGKLTKILADDFGMNIRAVEPNDSMREEGKNYTKDSNISWCKGSGEDTGIESSSADWVIMASSFHWTDPKKSLPEFARILDDNYYHNVANNADNGGGGGKPYQNSSTQNKAAYFTAIWNPRHIAEGSIFHEIETEIKNIVPELTRVSSGTQNVKKWEEILVSTGHFKDCFFMECDYLEVMSKERYLGAWHSVNDIQAQAGQKRWQQILSMIESKIANLDEIAIPYKIRAWSVRKA</sequence>
<dbReference type="InterPro" id="IPR029063">
    <property type="entry name" value="SAM-dependent_MTases_sf"/>
</dbReference>
<proteinExistence type="inferred from homology"/>
<keyword evidence="2 5" id="KW-0489">Methyltransferase</keyword>
<evidence type="ECO:0000256" key="3">
    <source>
        <dbReference type="ARBA" id="ARBA00022679"/>
    </source>
</evidence>
<dbReference type="GO" id="GO:0032259">
    <property type="term" value="P:methylation"/>
    <property type="evidence" value="ECO:0007669"/>
    <property type="project" value="UniProtKB-KW"/>
</dbReference>
<evidence type="ECO:0000313" key="8">
    <source>
        <dbReference type="Proteomes" id="UP000188298"/>
    </source>
</evidence>
<dbReference type="RefSeq" id="WP_077389471.1">
    <property type="nucleotide sequence ID" value="NZ_CP019645.1"/>
</dbReference>
<evidence type="ECO:0000256" key="1">
    <source>
        <dbReference type="ARBA" id="ARBA00008361"/>
    </source>
</evidence>
<gene>
    <name evidence="6" type="ORF">LS77_000150</name>
    <name evidence="5" type="ORF">XJ32_09965</name>
</gene>
<reference evidence="6 7" key="1">
    <citation type="journal article" date="2014" name="Genome Announc.">
        <title>Draft genome sequences of eight enterohepatic helicobacter species isolated from both laboratory and wild rodents.</title>
        <authorList>
            <person name="Sheh A."/>
            <person name="Shen Z."/>
            <person name="Fox J.G."/>
        </authorList>
    </citation>
    <scope>NUCLEOTIDE SEQUENCE [LARGE SCALE GENOMIC DNA]</scope>
    <source>
        <strain evidence="6 7">Missouri</strain>
    </source>
</reference>
<dbReference type="KEGG" id="hbl:XJ32_09965"/>
<dbReference type="GO" id="GO:0008757">
    <property type="term" value="F:S-adenosylmethionine-dependent methyltransferase activity"/>
    <property type="evidence" value="ECO:0007669"/>
    <property type="project" value="InterPro"/>
</dbReference>
<evidence type="ECO:0000313" key="7">
    <source>
        <dbReference type="Proteomes" id="UP000029870"/>
    </source>
</evidence>
<evidence type="ECO:0000313" key="5">
    <source>
        <dbReference type="EMBL" id="AQQ60361.1"/>
    </source>
</evidence>
<evidence type="ECO:0000256" key="2">
    <source>
        <dbReference type="ARBA" id="ARBA00022603"/>
    </source>
</evidence>
<dbReference type="InterPro" id="IPR013216">
    <property type="entry name" value="Methyltransf_11"/>
</dbReference>
<organism evidence="5 8">
    <name type="scientific">Helicobacter bilis</name>
    <dbReference type="NCBI Taxonomy" id="37372"/>
    <lineage>
        <taxon>Bacteria</taxon>
        <taxon>Pseudomonadati</taxon>
        <taxon>Campylobacterota</taxon>
        <taxon>Epsilonproteobacteria</taxon>
        <taxon>Campylobacterales</taxon>
        <taxon>Helicobacteraceae</taxon>
        <taxon>Helicobacter</taxon>
    </lineage>
</organism>
<protein>
    <submittedName>
        <fullName evidence="5 6">Methyltransferase</fullName>
    </submittedName>
</protein>
<dbReference type="EMBL" id="JRPH02000001">
    <property type="protein sequence ID" value="TLE06502.1"/>
    <property type="molecule type" value="Genomic_DNA"/>
</dbReference>
<evidence type="ECO:0000259" key="4">
    <source>
        <dbReference type="Pfam" id="PF08241"/>
    </source>
</evidence>
<keyword evidence="3 5" id="KW-0808">Transferase</keyword>
<accession>A0A1Q2LIY2</accession>
<dbReference type="AlphaFoldDB" id="A0A1Q2LIY2"/>
<reference evidence="5 8" key="2">
    <citation type="submission" date="2017-02" db="EMBL/GenBank/DDBJ databases">
        <title>Whole genome sequencing of Helicobacter bilis strain AAQJH.</title>
        <authorList>
            <person name="Conlan S."/>
            <person name="Thomas P.J."/>
            <person name="Mullikin J."/>
            <person name="Palmore T.N."/>
            <person name="Frank K.M."/>
            <person name="Segre J.A."/>
        </authorList>
    </citation>
    <scope>NUCLEOTIDE SEQUENCE [LARGE SCALE GENOMIC DNA]</scope>
    <source>
        <strain evidence="5 8">AAQJH</strain>
    </source>
</reference>
<dbReference type="SUPFAM" id="SSF53335">
    <property type="entry name" value="S-adenosyl-L-methionine-dependent methyltransferases"/>
    <property type="match status" value="1"/>
</dbReference>
<dbReference type="EMBL" id="CP019645">
    <property type="protein sequence ID" value="AQQ60361.1"/>
    <property type="molecule type" value="Genomic_DNA"/>
</dbReference>
<dbReference type="CDD" id="cd02440">
    <property type="entry name" value="AdoMet_MTases"/>
    <property type="match status" value="1"/>
</dbReference>
<dbReference type="InterPro" id="IPR051052">
    <property type="entry name" value="Diverse_substrate_MTase"/>
</dbReference>
<name>A0A1Q2LIY2_9HELI</name>
<dbReference type="PANTHER" id="PTHR44942">
    <property type="entry name" value="METHYLTRANSF_11 DOMAIN-CONTAINING PROTEIN"/>
    <property type="match status" value="1"/>
</dbReference>
<dbReference type="Gene3D" id="3.40.50.150">
    <property type="entry name" value="Vaccinia Virus protein VP39"/>
    <property type="match status" value="1"/>
</dbReference>
<feature type="domain" description="Methyltransferase type 11" evidence="4">
    <location>
        <begin position="44"/>
        <end position="130"/>
    </location>
</feature>
<dbReference type="Proteomes" id="UP000188298">
    <property type="component" value="Chromosome"/>
</dbReference>
<evidence type="ECO:0000313" key="6">
    <source>
        <dbReference type="EMBL" id="TLE06502.1"/>
    </source>
</evidence>
<dbReference type="Pfam" id="PF08241">
    <property type="entry name" value="Methyltransf_11"/>
    <property type="match status" value="1"/>
</dbReference>
<dbReference type="PANTHER" id="PTHR44942:SF4">
    <property type="entry name" value="METHYLTRANSFERASE TYPE 11 DOMAIN-CONTAINING PROTEIN"/>
    <property type="match status" value="1"/>
</dbReference>